<evidence type="ECO:0000259" key="3">
    <source>
        <dbReference type="Pfam" id="PF00823"/>
    </source>
</evidence>
<dbReference type="InterPro" id="IPR000030">
    <property type="entry name" value="PPE_dom"/>
</dbReference>
<protein>
    <recommendedName>
        <fullName evidence="3">PPE domain-containing protein</fullName>
    </recommendedName>
</protein>
<dbReference type="SUPFAM" id="SSF140459">
    <property type="entry name" value="PE/PPE dimer-like"/>
    <property type="match status" value="1"/>
</dbReference>
<dbReference type="AlphaFoldDB" id="A0A1E3SSV6"/>
<gene>
    <name evidence="4" type="ORF">BHQ21_14785</name>
</gene>
<dbReference type="EMBL" id="MIHC01000024">
    <property type="protein sequence ID" value="ODR05240.1"/>
    <property type="molecule type" value="Genomic_DNA"/>
</dbReference>
<accession>A0A1E3SSV6</accession>
<comment type="similarity">
    <text evidence="1">Belongs to the mycobacterial PPE family.</text>
</comment>
<evidence type="ECO:0000256" key="2">
    <source>
        <dbReference type="SAM" id="MobiDB-lite"/>
    </source>
</evidence>
<dbReference type="RefSeq" id="WP_069401034.1">
    <property type="nucleotide sequence ID" value="NZ_MIHC01000024.1"/>
</dbReference>
<dbReference type="Pfam" id="PF00823">
    <property type="entry name" value="PPE"/>
    <property type="match status" value="1"/>
</dbReference>
<dbReference type="InterPro" id="IPR038332">
    <property type="entry name" value="PPE_sf"/>
</dbReference>
<dbReference type="Gene3D" id="1.20.1260.20">
    <property type="entry name" value="PPE superfamily"/>
    <property type="match status" value="1"/>
</dbReference>
<sequence>MPDPRWTGPPEIVAAIFEAGSPASVLANNAVWVTETANKEVATGMSAVNTLMTAAQWQGVGAVASVVTSTGLNAGLQTLVGWTAEKIGITTAAVEAFMIARSSVIPSLVSQTNRDEWTVLNATNFFGQNTPGIVERDTEYFGEHWPHNSSIGWTYSGALAALVAALAVPPPVAPMGASPAAPAAAAATVAQAAAQSGMNGAAQVSGQATQGAGQAAAAPAEGGGQLSSLMQQPLQMISGVTEPLQQAVKAPMDALQGLGSMPQGLLSSMTGAFSSAGGANAAAGAAEPILAGATGPLGGGGASGAGGLGGGGFPGAGLTSYTRPTSSFEPETGGRPTSLRAGVLNAAELRGPASPTTTGMGGSPMPMSPAGMLGHGKEGQANDKDVAKARVVVGGEPNDQQV</sequence>
<reference evidence="5" key="1">
    <citation type="submission" date="2016-09" db="EMBL/GenBank/DDBJ databases">
        <authorList>
            <person name="Greninger A.L."/>
            <person name="Jerome K.R."/>
            <person name="Mcnair B."/>
            <person name="Wallis C."/>
            <person name="Fang F."/>
        </authorList>
    </citation>
    <scope>NUCLEOTIDE SEQUENCE [LARGE SCALE GENOMIC DNA]</scope>
    <source>
        <strain evidence="5">BC1_M4</strain>
    </source>
</reference>
<name>A0A1E3SSV6_9MYCO</name>
<comment type="caution">
    <text evidence="4">The sequence shown here is derived from an EMBL/GenBank/DDBJ whole genome shotgun (WGS) entry which is preliminary data.</text>
</comment>
<organism evidence="4 5">
    <name type="scientific">Mycobacterium sherrisii</name>
    <dbReference type="NCBI Taxonomy" id="243061"/>
    <lineage>
        <taxon>Bacteria</taxon>
        <taxon>Bacillati</taxon>
        <taxon>Actinomycetota</taxon>
        <taxon>Actinomycetes</taxon>
        <taxon>Mycobacteriales</taxon>
        <taxon>Mycobacteriaceae</taxon>
        <taxon>Mycobacterium</taxon>
        <taxon>Mycobacterium simiae complex</taxon>
    </lineage>
</organism>
<feature type="region of interest" description="Disordered" evidence="2">
    <location>
        <begin position="316"/>
        <end position="388"/>
    </location>
</feature>
<evidence type="ECO:0000313" key="4">
    <source>
        <dbReference type="EMBL" id="ODR05240.1"/>
    </source>
</evidence>
<keyword evidence="5" id="KW-1185">Reference proteome</keyword>
<feature type="compositionally biased region" description="Basic and acidic residues" evidence="2">
    <location>
        <begin position="375"/>
        <end position="388"/>
    </location>
</feature>
<evidence type="ECO:0000313" key="5">
    <source>
        <dbReference type="Proteomes" id="UP000094224"/>
    </source>
</evidence>
<feature type="domain" description="PPE" evidence="3">
    <location>
        <begin position="9"/>
        <end position="166"/>
    </location>
</feature>
<evidence type="ECO:0000256" key="1">
    <source>
        <dbReference type="ARBA" id="ARBA00010652"/>
    </source>
</evidence>
<dbReference type="STRING" id="243061.AWC25_16245"/>
<dbReference type="Proteomes" id="UP000094224">
    <property type="component" value="Unassembled WGS sequence"/>
</dbReference>
<proteinExistence type="inferred from homology"/>